<feature type="domain" description="EamA" evidence="7">
    <location>
        <begin position="6"/>
        <end position="140"/>
    </location>
</feature>
<feature type="transmembrane region" description="Helical" evidence="6">
    <location>
        <begin position="124"/>
        <end position="143"/>
    </location>
</feature>
<evidence type="ECO:0000313" key="11">
    <source>
        <dbReference type="Proteomes" id="UP000182998"/>
    </source>
</evidence>
<feature type="transmembrane region" description="Helical" evidence="6">
    <location>
        <begin position="180"/>
        <end position="197"/>
    </location>
</feature>
<organism evidence="8 10">
    <name type="scientific">Legionella micdadei</name>
    <name type="common">Tatlockia micdadei</name>
    <dbReference type="NCBI Taxonomy" id="451"/>
    <lineage>
        <taxon>Bacteria</taxon>
        <taxon>Pseudomonadati</taxon>
        <taxon>Pseudomonadota</taxon>
        <taxon>Gammaproteobacteria</taxon>
        <taxon>Legionellales</taxon>
        <taxon>Legionellaceae</taxon>
        <taxon>Legionella</taxon>
    </lineage>
</organism>
<dbReference type="RefSeq" id="WP_045099229.1">
    <property type="nucleotide sequence ID" value="NZ_CP020614.1"/>
</dbReference>
<dbReference type="Proteomes" id="UP000182998">
    <property type="component" value="Unassembled WGS sequence"/>
</dbReference>
<dbReference type="STRING" id="451.B6N58_07655"/>
<dbReference type="Proteomes" id="UP000032414">
    <property type="component" value="Chromosome I"/>
</dbReference>
<reference evidence="8" key="2">
    <citation type="submission" date="2014-09" db="EMBL/GenBank/DDBJ databases">
        <authorList>
            <person name="GOMEZ-VALERO Laura"/>
        </authorList>
    </citation>
    <scope>NUCLEOTIDE SEQUENCE</scope>
    <source>
        <strain evidence="8">ATCC33218</strain>
    </source>
</reference>
<evidence type="ECO:0000256" key="4">
    <source>
        <dbReference type="ARBA" id="ARBA00022989"/>
    </source>
</evidence>
<dbReference type="AlphaFoldDB" id="A0A098GEH9"/>
<evidence type="ECO:0000259" key="7">
    <source>
        <dbReference type="Pfam" id="PF00892"/>
    </source>
</evidence>
<feature type="transmembrane region" description="Helical" evidence="6">
    <location>
        <begin position="7"/>
        <end position="33"/>
    </location>
</feature>
<dbReference type="PATRIC" id="fig|451.8.peg.2046"/>
<dbReference type="OrthoDB" id="5652448at2"/>
<feature type="transmembrane region" description="Helical" evidence="6">
    <location>
        <begin position="209"/>
        <end position="229"/>
    </location>
</feature>
<dbReference type="InterPro" id="IPR050638">
    <property type="entry name" value="AA-Vitamin_Transporters"/>
</dbReference>
<protein>
    <submittedName>
        <fullName evidence="9">Threonine/homoserine efflux transporter RhtA</fullName>
    </submittedName>
</protein>
<dbReference type="Gene3D" id="1.10.3730.20">
    <property type="match status" value="1"/>
</dbReference>
<evidence type="ECO:0000256" key="3">
    <source>
        <dbReference type="ARBA" id="ARBA00022692"/>
    </source>
</evidence>
<reference evidence="10" key="1">
    <citation type="submission" date="2014-09" db="EMBL/GenBank/DDBJ databases">
        <authorList>
            <person name="Gomez-Valero L."/>
        </authorList>
    </citation>
    <scope>NUCLEOTIDE SEQUENCE [LARGE SCALE GENOMIC DNA]</scope>
    <source>
        <strain evidence="10">ATCC33218</strain>
    </source>
</reference>
<feature type="transmembrane region" description="Helical" evidence="6">
    <location>
        <begin position="265"/>
        <end position="283"/>
    </location>
</feature>
<name>A0A098GEH9_LEGMI</name>
<evidence type="ECO:0000313" key="10">
    <source>
        <dbReference type="Proteomes" id="UP000032414"/>
    </source>
</evidence>
<reference evidence="9 11" key="3">
    <citation type="submission" date="2016-10" db="EMBL/GenBank/DDBJ databases">
        <authorList>
            <person name="Varghese N."/>
            <person name="Submissions S."/>
        </authorList>
    </citation>
    <scope>NUCLEOTIDE SEQUENCE [LARGE SCALE GENOMIC DNA]</scope>
    <source>
        <strain evidence="9 11">ATCC 33218</strain>
    </source>
</reference>
<keyword evidence="4 6" id="KW-1133">Transmembrane helix</keyword>
<keyword evidence="5 6" id="KW-0472">Membrane</keyword>
<dbReference type="InterPro" id="IPR000620">
    <property type="entry name" value="EamA_dom"/>
</dbReference>
<evidence type="ECO:0000256" key="6">
    <source>
        <dbReference type="SAM" id="Phobius"/>
    </source>
</evidence>
<sequence>MSIKNYGAFYAALSGLLFGLIGYFGVSVINANISVSTMLFWRFLVSGLFIFLLLLPQLNSLKYGFNEIAKVFFYGIAFYGGTSIFYFVAAIYIGSGLAMVLFFTYPAIVMLINFIFYKQKISRVYYLALLIILIGMLCLVRGSHFSFNLMGLTMAVLSALFYALYIIASKASPVPPLISTLWVSFGSAFTCLIAALIENTFTLPLNMHIWANICGIGIICTALPIVLLLKGLKQISSLQASILSVLEPVFVVIFGILLLGEEVNLTQAIGVIILLSGALLSLLNNRFDKKNKFSVPNEALNKVSHFIEE</sequence>
<evidence type="ECO:0000313" key="9">
    <source>
        <dbReference type="EMBL" id="SCY16271.1"/>
    </source>
</evidence>
<gene>
    <name evidence="8" type="ORF">LMI_1588</name>
    <name evidence="9" type="ORF">SAMN02982997_01005</name>
</gene>
<dbReference type="GO" id="GO:0016020">
    <property type="term" value="C:membrane"/>
    <property type="evidence" value="ECO:0007669"/>
    <property type="project" value="UniProtKB-SubCell"/>
</dbReference>
<dbReference type="EMBL" id="FMVN01000004">
    <property type="protein sequence ID" value="SCY16271.1"/>
    <property type="molecule type" value="Genomic_DNA"/>
</dbReference>
<dbReference type="PANTHER" id="PTHR32322">
    <property type="entry name" value="INNER MEMBRANE TRANSPORTER"/>
    <property type="match status" value="1"/>
</dbReference>
<keyword evidence="11" id="KW-1185">Reference proteome</keyword>
<evidence type="ECO:0000313" key="8">
    <source>
        <dbReference type="EMBL" id="CEG60888.1"/>
    </source>
</evidence>
<accession>A0A098GEH9</accession>
<keyword evidence="3 6" id="KW-0812">Transmembrane</keyword>
<comment type="subcellular location">
    <subcellularLocation>
        <location evidence="1">Membrane</location>
        <topology evidence="1">Multi-pass membrane protein</topology>
    </subcellularLocation>
</comment>
<feature type="transmembrane region" description="Helical" evidence="6">
    <location>
        <begin position="99"/>
        <end position="117"/>
    </location>
</feature>
<dbReference type="Pfam" id="PF00892">
    <property type="entry name" value="EamA"/>
    <property type="match status" value="2"/>
</dbReference>
<dbReference type="PANTHER" id="PTHR32322:SF2">
    <property type="entry name" value="EAMA DOMAIN-CONTAINING PROTEIN"/>
    <property type="match status" value="1"/>
</dbReference>
<dbReference type="InterPro" id="IPR037185">
    <property type="entry name" value="EmrE-like"/>
</dbReference>
<feature type="transmembrane region" description="Helical" evidence="6">
    <location>
        <begin position="241"/>
        <end position="259"/>
    </location>
</feature>
<dbReference type="KEGG" id="tmc:LMI_1588"/>
<feature type="transmembrane region" description="Helical" evidence="6">
    <location>
        <begin position="39"/>
        <end position="59"/>
    </location>
</feature>
<comment type="similarity">
    <text evidence="2">Belongs to the EamA transporter family.</text>
</comment>
<feature type="domain" description="EamA" evidence="7">
    <location>
        <begin position="150"/>
        <end position="282"/>
    </location>
</feature>
<dbReference type="SUPFAM" id="SSF103481">
    <property type="entry name" value="Multidrug resistance efflux transporter EmrE"/>
    <property type="match status" value="2"/>
</dbReference>
<evidence type="ECO:0000256" key="5">
    <source>
        <dbReference type="ARBA" id="ARBA00023136"/>
    </source>
</evidence>
<evidence type="ECO:0000256" key="1">
    <source>
        <dbReference type="ARBA" id="ARBA00004141"/>
    </source>
</evidence>
<dbReference type="EMBL" id="LN614830">
    <property type="protein sequence ID" value="CEG60888.1"/>
    <property type="molecule type" value="Genomic_DNA"/>
</dbReference>
<dbReference type="HOGENOM" id="CLU_033863_9_3_6"/>
<feature type="transmembrane region" description="Helical" evidence="6">
    <location>
        <begin position="71"/>
        <end position="93"/>
    </location>
</feature>
<feature type="transmembrane region" description="Helical" evidence="6">
    <location>
        <begin position="149"/>
        <end position="168"/>
    </location>
</feature>
<proteinExistence type="inferred from homology"/>
<evidence type="ECO:0000256" key="2">
    <source>
        <dbReference type="ARBA" id="ARBA00007362"/>
    </source>
</evidence>